<gene>
    <name evidence="2" type="ORF">W5A_12926</name>
</gene>
<dbReference type="STRING" id="946077.W5A_12926"/>
<dbReference type="Gene3D" id="2.60.40.10">
    <property type="entry name" value="Immunoglobulins"/>
    <property type="match status" value="2"/>
</dbReference>
<dbReference type="InterPro" id="IPR013783">
    <property type="entry name" value="Ig-like_fold"/>
</dbReference>
<dbReference type="eggNOG" id="COG2304">
    <property type="taxonomic scope" value="Bacteria"/>
</dbReference>
<feature type="domain" description="DUF7507" evidence="1">
    <location>
        <begin position="1115"/>
        <end position="1208"/>
    </location>
</feature>
<dbReference type="NCBIfam" id="TIGR01451">
    <property type="entry name" value="B_ant_repeat"/>
    <property type="match status" value="4"/>
</dbReference>
<dbReference type="OrthoDB" id="599464at2"/>
<dbReference type="InterPro" id="IPR055354">
    <property type="entry name" value="DUF7507"/>
</dbReference>
<comment type="caution">
    <text evidence="2">The sequence shown here is derived from an EMBL/GenBank/DDBJ whole genome shotgun (WGS) entry which is preliminary data.</text>
</comment>
<dbReference type="PATRIC" id="fig|946077.3.peg.2613"/>
<dbReference type="CDD" id="cd11304">
    <property type="entry name" value="Cadherin_repeat"/>
    <property type="match status" value="1"/>
</dbReference>
<evidence type="ECO:0000259" key="1">
    <source>
        <dbReference type="Pfam" id="PF24346"/>
    </source>
</evidence>
<dbReference type="Pfam" id="PF24346">
    <property type="entry name" value="DUF7507"/>
    <property type="match status" value="4"/>
</dbReference>
<dbReference type="Proteomes" id="UP000005938">
    <property type="component" value="Unassembled WGS sequence"/>
</dbReference>
<dbReference type="PANTHER" id="PTHR34819:SF3">
    <property type="entry name" value="CELL SURFACE PROTEIN"/>
    <property type="match status" value="1"/>
</dbReference>
<accession>I0W7P5</accession>
<dbReference type="InterPro" id="IPR051172">
    <property type="entry name" value="Chlamydia_OmcB"/>
</dbReference>
<dbReference type="PANTHER" id="PTHR34819">
    <property type="entry name" value="LARGE CYSTEINE-RICH PERIPLASMIC PROTEIN OMCB"/>
    <property type="match status" value="1"/>
</dbReference>
<name>I0W7P5_9FLAO</name>
<sequence length="1538" mass="163147">MKPLTSKLLFRHFAQKALFCWFIAVLLSINSNAQIGNAPKNQPTPWTSDQFAVSGSDNLSGLCLLSSISGSENLTSATQITNVNIGVGLGCTANLSVVDNNNEYPAGTWAGFRIGANNLLSLSVFPNITIKTFNNGSATGDQLVVSASLLGLSLLADGTSTPGFITTQPFDEIKISYASAVAVSYNTEVYHATIVSYADTLDLNSSDAYCNTAIGLTQPDFPVHISNSGMTGITLGTMDNLENIIDSNNTNFASITLPVGIVSSAYVAVKKELSSFPSGYFAGFSIAKSSILSLDILSNITITTYLNGNQQEAQSGSNLVLSTPILSSEHSTVGFVTTLPFDELRFTVNQIIGVNLGTIQLYEPTITRYCQGPDMTNSIYCNTSTPLTTPEFPVYISAENTGIDGVACIGCSVNNPDNSIDSDPSNYTEMVVTANVGSYTKLAIKDALTQYGPGMFVGFDIENSSLADIDLLTNSISIVTIQNGITQETISANQLLSVGSGLLNGSNRRTLGFVTSQPFNEVVLIITNLVGIDLGTTRVYNLSITPFCPGPELVCNTPTNMTTPTYPVFINGERTGIEGVICIGCSVSNSNNLINSDATDYATIEFTAAVLASGSISVKNALTEYVSGTYAGFDIENTALLDVDAINSIRINTYLNGVLQESKTGNSELISVDTSLLTTEGRRSIGFVTSMNFDEVQLILQNTVELNLGSTKIYSNIIQNLCATPIECDQTYYLNSPQFPVIINSSATGIDGLACVGCSLQNTAGVLTPENNDYATITMAVGVASSGTVAVHDGINTFPAGSIAGFVVQDMNGLLEIELLSTLSISTYNNGSLVESRSGAQLLNADLLVLFINPDTGVYNIGFRTTQGYDEVRISVGALADVLNIVRVYGAFVDTHGASDPGLGFNCPYEIIATDDTAKILIGDSYTLNVLSNDTLNNETVTTETVTISLVTPEPNGYLTLDPTTGIVSVSPSTPLGTYTLEYQICETAYPTNCDTAIVTITVSDALFTVTKVADKPTYDTVGEIITYTITVTNSGNVTLTNIVVTDDLTGDSWNVASLAPNAAQTFTTTYTITQADLDAGAVTNSVAVIGKDPNNTDVTGGDQETITNSDAQGAFTVTKVADKPTYDTVGEIITYTITVTNSGNVTLTNIVVTDDLTGDSWNVASLAPNAAQTFTATYTITQVDLDAGAVTNSVAVIGKDPNDNDVTGGDQETITNSNAQGAFTVTKVADKPTYDTVGEIITYTITVTNSGNVTLTNIVVTDDLTGDSWNVASLDTNAAQTFTATYTITQADIDAGSVTNSVAVIGKDPNDNDVTGGDQETITNSDAQGAFTVTKVADKPTYDTVGEIITYTITVTNSGNVTLTNIVVTDDLTGDSWNVASLAPNASQTFTATYTITSQDMLLNQVRNVVRVIGNSPDDTDVEEEGEETVTNNGDISVKVYNAISPNNDGKNDFLYIKGIEYYPNNTLEVYNRWGRKVFEANGYNNSTVIFNGISQDNMTIQKQEGLPSATYYYALRYKNLDGKYVTLTGWLYLNND</sequence>
<dbReference type="InterPro" id="IPR047589">
    <property type="entry name" value="DUF11_rpt"/>
</dbReference>
<dbReference type="EMBL" id="AJJU01000037">
    <property type="protein sequence ID" value="EID72411.1"/>
    <property type="molecule type" value="Genomic_DNA"/>
</dbReference>
<feature type="domain" description="DUF7507" evidence="1">
    <location>
        <begin position="1008"/>
        <end position="1100"/>
    </location>
</feature>
<evidence type="ECO:0000313" key="2">
    <source>
        <dbReference type="EMBL" id="EID72411.1"/>
    </source>
</evidence>
<proteinExistence type="predicted"/>
<reference evidence="2 3" key="1">
    <citation type="journal article" date="2012" name="J. Bacteriol.">
        <title>Genome Sequence of the Halotolerant Bacterium Imtechella halotolerans K1T.</title>
        <authorList>
            <person name="Kumar S."/>
            <person name="Vikram S."/>
            <person name="Subramanian S."/>
            <person name="Raghava G.P."/>
            <person name="Pinnaka A.K."/>
        </authorList>
    </citation>
    <scope>NUCLEOTIDE SEQUENCE [LARGE SCALE GENOMIC DNA]</scope>
    <source>
        <strain evidence="2 3">K1</strain>
    </source>
</reference>
<dbReference type="InterPro" id="IPR026341">
    <property type="entry name" value="T9SS_type_B"/>
</dbReference>
<protein>
    <recommendedName>
        <fullName evidence="1">DUF7507 domain-containing protein</fullName>
    </recommendedName>
</protein>
<keyword evidence="3" id="KW-1185">Reference proteome</keyword>
<dbReference type="NCBIfam" id="TIGR04131">
    <property type="entry name" value="Bac_Flav_CTERM"/>
    <property type="match status" value="1"/>
</dbReference>
<feature type="domain" description="DUF7507" evidence="1">
    <location>
        <begin position="1223"/>
        <end position="1316"/>
    </location>
</feature>
<dbReference type="eggNOG" id="COG1361">
    <property type="taxonomic scope" value="Bacteria"/>
</dbReference>
<feature type="domain" description="DUF7507" evidence="1">
    <location>
        <begin position="1331"/>
        <end position="1425"/>
    </location>
</feature>
<evidence type="ECO:0000313" key="3">
    <source>
        <dbReference type="Proteomes" id="UP000005938"/>
    </source>
</evidence>
<organism evidence="2 3">
    <name type="scientific">Imtechella halotolerans K1</name>
    <dbReference type="NCBI Taxonomy" id="946077"/>
    <lineage>
        <taxon>Bacteria</taxon>
        <taxon>Pseudomonadati</taxon>
        <taxon>Bacteroidota</taxon>
        <taxon>Flavobacteriia</taxon>
        <taxon>Flavobacteriales</taxon>
        <taxon>Flavobacteriaceae</taxon>
        <taxon>Imtechella</taxon>
    </lineage>
</organism>
<dbReference type="Pfam" id="PF13585">
    <property type="entry name" value="CHU_C"/>
    <property type="match status" value="1"/>
</dbReference>
<dbReference type="RefSeq" id="WP_008241353.1">
    <property type="nucleotide sequence ID" value="NZ_AJJU01000037.1"/>
</dbReference>